<evidence type="ECO:0000256" key="4">
    <source>
        <dbReference type="ARBA" id="ARBA00022598"/>
    </source>
</evidence>
<keyword evidence="4" id="KW-0436">Ligase</keyword>
<dbReference type="InterPro" id="IPR051060">
    <property type="entry name" value="Carbamoyltrans_HypF-like"/>
</dbReference>
<dbReference type="NCBIfam" id="TIGR00143">
    <property type="entry name" value="hypF"/>
    <property type="match status" value="1"/>
</dbReference>
<dbReference type="PIRSF" id="PIRSF006256">
    <property type="entry name" value="CMPcnvr_hdrg_mat"/>
    <property type="match status" value="1"/>
</dbReference>
<evidence type="ECO:0000256" key="3">
    <source>
        <dbReference type="ARBA" id="ARBA00008097"/>
    </source>
</evidence>
<comment type="similarity">
    <text evidence="3 10">Belongs to the carbamoyltransferase HypF family.</text>
</comment>
<dbReference type="Pfam" id="PF01300">
    <property type="entry name" value="Sua5_yciO_yrdC"/>
    <property type="match status" value="1"/>
</dbReference>
<dbReference type="InterPro" id="IPR006070">
    <property type="entry name" value="Sua5-like_dom"/>
</dbReference>
<evidence type="ECO:0000256" key="2">
    <source>
        <dbReference type="ARBA" id="ARBA00005614"/>
    </source>
</evidence>
<dbReference type="InterPro" id="IPR041440">
    <property type="entry name" value="HypF_C"/>
</dbReference>
<dbReference type="UniPathway" id="UPA00335"/>
<proteinExistence type="inferred from homology"/>
<dbReference type="InterPro" id="IPR011125">
    <property type="entry name" value="Znf_HypF"/>
</dbReference>
<dbReference type="SUPFAM" id="SSF54975">
    <property type="entry name" value="Acylphosphatase/BLUF domain-like"/>
    <property type="match status" value="1"/>
</dbReference>
<comment type="pathway">
    <text evidence="1">Protein modification; [NiFe] hydrogenase maturation.</text>
</comment>
<evidence type="ECO:0000313" key="15">
    <source>
        <dbReference type="Proteomes" id="UP000469424"/>
    </source>
</evidence>
<evidence type="ECO:0000256" key="8">
    <source>
        <dbReference type="ARBA" id="ARBA00047645"/>
    </source>
</evidence>
<dbReference type="InterPro" id="IPR001792">
    <property type="entry name" value="Acylphosphatase-like_dom"/>
</dbReference>
<dbReference type="Pfam" id="PF00708">
    <property type="entry name" value="Acylphosphatase"/>
    <property type="match status" value="1"/>
</dbReference>
<dbReference type="GO" id="GO:0051604">
    <property type="term" value="P:protein maturation"/>
    <property type="evidence" value="ECO:0007669"/>
    <property type="project" value="TreeGrafter"/>
</dbReference>
<evidence type="ECO:0000256" key="7">
    <source>
        <dbReference type="ARBA" id="ARBA00022833"/>
    </source>
</evidence>
<dbReference type="InterPro" id="IPR055128">
    <property type="entry name" value="HypF_C_2"/>
</dbReference>
<evidence type="ECO:0000259" key="12">
    <source>
        <dbReference type="PROSITE" id="PS51160"/>
    </source>
</evidence>
<keyword evidence="7" id="KW-0862">Zinc</keyword>
<dbReference type="AlphaFoldDB" id="A0A6N7X4R0"/>
<feature type="domain" description="YrdC-like" evidence="13">
    <location>
        <begin position="201"/>
        <end position="401"/>
    </location>
</feature>
<dbReference type="GO" id="GO:0008270">
    <property type="term" value="F:zinc ion binding"/>
    <property type="evidence" value="ECO:0007669"/>
    <property type="project" value="UniProtKB-KW"/>
</dbReference>
<evidence type="ECO:0000256" key="9">
    <source>
        <dbReference type="ARBA" id="ARBA00048220"/>
    </source>
</evidence>
<evidence type="ECO:0000256" key="5">
    <source>
        <dbReference type="ARBA" id="ARBA00022723"/>
    </source>
</evidence>
<dbReference type="InterPro" id="IPR036046">
    <property type="entry name" value="Acylphosphatase-like_dom_sf"/>
</dbReference>
<evidence type="ECO:0000256" key="6">
    <source>
        <dbReference type="ARBA" id="ARBA00022771"/>
    </source>
</evidence>
<dbReference type="PROSITE" id="PS51163">
    <property type="entry name" value="YRDC"/>
    <property type="match status" value="1"/>
</dbReference>
<keyword evidence="6" id="KW-0863">Zinc-finger</keyword>
<dbReference type="PANTHER" id="PTHR42959">
    <property type="entry name" value="CARBAMOYLTRANSFERASE"/>
    <property type="match status" value="1"/>
</dbReference>
<dbReference type="PANTHER" id="PTHR42959:SF1">
    <property type="entry name" value="CARBAMOYLTRANSFERASE HYPF"/>
    <property type="match status" value="1"/>
</dbReference>
<reference evidence="14 15" key="1">
    <citation type="submission" date="2019-08" db="EMBL/GenBank/DDBJ databases">
        <title>In-depth cultivation of the pig gut microbiome towards novel bacterial diversity and tailored functional studies.</title>
        <authorList>
            <person name="Wylensek D."/>
            <person name="Hitch T.C.A."/>
            <person name="Clavel T."/>
        </authorList>
    </citation>
    <scope>NUCLEOTIDE SEQUENCE [LARGE SCALE GENOMIC DNA]</scope>
    <source>
        <strain evidence="14 15">WCA-MUC-591-APC-4B</strain>
    </source>
</reference>
<dbReference type="Gene3D" id="3.90.870.50">
    <property type="match status" value="1"/>
</dbReference>
<feature type="domain" description="Acylphosphatase-like" evidence="12">
    <location>
        <begin position="7"/>
        <end position="95"/>
    </location>
</feature>
<dbReference type="Pfam" id="PF07503">
    <property type="entry name" value="zf-HYPF"/>
    <property type="match status" value="2"/>
</dbReference>
<keyword evidence="14" id="KW-0808">Transferase</keyword>
<dbReference type="InterPro" id="IPR004421">
    <property type="entry name" value="Carbamoyltransferase_HypF"/>
</dbReference>
<feature type="active site" evidence="11">
    <location>
        <position position="40"/>
    </location>
</feature>
<comment type="catalytic activity">
    <reaction evidence="9">
        <text>C-terminal L-cysteinyl-[HypE protein] + carbamoyl phosphate + ATP + H2O = C-terminal S-carboxamide-L-cysteinyl-[HypE protein] + AMP + phosphate + diphosphate + H(+)</text>
        <dbReference type="Rhea" id="RHEA:55636"/>
        <dbReference type="Rhea" id="RHEA-COMP:14247"/>
        <dbReference type="Rhea" id="RHEA-COMP:14392"/>
        <dbReference type="ChEBI" id="CHEBI:15377"/>
        <dbReference type="ChEBI" id="CHEBI:15378"/>
        <dbReference type="ChEBI" id="CHEBI:30616"/>
        <dbReference type="ChEBI" id="CHEBI:33019"/>
        <dbReference type="ChEBI" id="CHEBI:43474"/>
        <dbReference type="ChEBI" id="CHEBI:58228"/>
        <dbReference type="ChEBI" id="CHEBI:76913"/>
        <dbReference type="ChEBI" id="CHEBI:139126"/>
        <dbReference type="ChEBI" id="CHEBI:456215"/>
    </reaction>
</comment>
<dbReference type="Pfam" id="PF22521">
    <property type="entry name" value="HypF_C_2"/>
    <property type="match status" value="1"/>
</dbReference>
<dbReference type="Pfam" id="PF17788">
    <property type="entry name" value="HypF_C"/>
    <property type="match status" value="1"/>
</dbReference>
<dbReference type="Gene3D" id="3.30.420.40">
    <property type="match status" value="1"/>
</dbReference>
<dbReference type="EMBL" id="VUNA01000005">
    <property type="protein sequence ID" value="MST70480.1"/>
    <property type="molecule type" value="Genomic_DNA"/>
</dbReference>
<dbReference type="PROSITE" id="PS51160">
    <property type="entry name" value="ACYLPHOSPHATASE_3"/>
    <property type="match status" value="1"/>
</dbReference>
<dbReference type="EC" id="6.2.-.-" evidence="10"/>
<dbReference type="PROSITE" id="PS00150">
    <property type="entry name" value="ACYLPHOSPHATASE_1"/>
    <property type="match status" value="1"/>
</dbReference>
<organism evidence="14 15">
    <name type="scientific">Mogibacterium kristiansenii</name>
    <dbReference type="NCBI Taxonomy" id="2606708"/>
    <lineage>
        <taxon>Bacteria</taxon>
        <taxon>Bacillati</taxon>
        <taxon>Bacillota</taxon>
        <taxon>Clostridia</taxon>
        <taxon>Peptostreptococcales</taxon>
        <taxon>Anaerovoracaceae</taxon>
        <taxon>Mogibacterium</taxon>
    </lineage>
</organism>
<gene>
    <name evidence="14" type="primary">hypF</name>
    <name evidence="14" type="ORF">FYJ65_03850</name>
</gene>
<keyword evidence="15" id="KW-1185">Reference proteome</keyword>
<evidence type="ECO:0000256" key="10">
    <source>
        <dbReference type="PIRNR" id="PIRNR006256"/>
    </source>
</evidence>
<comment type="caution">
    <text evidence="14">The sequence shown here is derived from an EMBL/GenBank/DDBJ whole genome shotgun (WGS) entry which is preliminary data.</text>
</comment>
<dbReference type="GO" id="GO:0003725">
    <property type="term" value="F:double-stranded RNA binding"/>
    <property type="evidence" value="ECO:0007669"/>
    <property type="project" value="InterPro"/>
</dbReference>
<dbReference type="GO" id="GO:0003998">
    <property type="term" value="F:acylphosphatase activity"/>
    <property type="evidence" value="ECO:0007669"/>
    <property type="project" value="UniProtKB-EC"/>
</dbReference>
<name>A0A6N7X4R0_9FIRM</name>
<evidence type="ECO:0000259" key="13">
    <source>
        <dbReference type="PROSITE" id="PS51163"/>
    </source>
</evidence>
<keyword evidence="5" id="KW-0479">Metal-binding</keyword>
<dbReference type="SUPFAM" id="SSF55821">
    <property type="entry name" value="YrdC/RibB"/>
    <property type="match status" value="1"/>
</dbReference>
<comment type="catalytic activity">
    <reaction evidence="8 11">
        <text>an acyl phosphate + H2O = a carboxylate + phosphate + H(+)</text>
        <dbReference type="Rhea" id="RHEA:14965"/>
        <dbReference type="ChEBI" id="CHEBI:15377"/>
        <dbReference type="ChEBI" id="CHEBI:15378"/>
        <dbReference type="ChEBI" id="CHEBI:29067"/>
        <dbReference type="ChEBI" id="CHEBI:43474"/>
        <dbReference type="ChEBI" id="CHEBI:59918"/>
        <dbReference type="EC" id="3.6.1.7"/>
    </reaction>
</comment>
<comment type="similarity">
    <text evidence="2">Belongs to the acylphosphatase family.</text>
</comment>
<evidence type="ECO:0000256" key="1">
    <source>
        <dbReference type="ARBA" id="ARBA00004711"/>
    </source>
</evidence>
<dbReference type="Gene3D" id="3.30.110.120">
    <property type="match status" value="1"/>
</dbReference>
<dbReference type="Proteomes" id="UP000469424">
    <property type="component" value="Unassembled WGS sequence"/>
</dbReference>
<evidence type="ECO:0000313" key="14">
    <source>
        <dbReference type="EMBL" id="MST70480.1"/>
    </source>
</evidence>
<accession>A0A6N7X4R0</accession>
<dbReference type="GO" id="GO:0016874">
    <property type="term" value="F:ligase activity"/>
    <property type="evidence" value="ECO:0007669"/>
    <property type="project" value="UniProtKB-UniRule"/>
</dbReference>
<keyword evidence="11" id="KW-0378">Hydrolase</keyword>
<dbReference type="InterPro" id="IPR017945">
    <property type="entry name" value="DHBP_synth_RibB-like_a/b_dom"/>
</dbReference>
<evidence type="ECO:0000256" key="11">
    <source>
        <dbReference type="PROSITE-ProRule" id="PRU00520"/>
    </source>
</evidence>
<dbReference type="InterPro" id="IPR017968">
    <property type="entry name" value="Acylphosphatase_CS"/>
</dbReference>
<dbReference type="Gene3D" id="3.30.420.360">
    <property type="match status" value="1"/>
</dbReference>
<dbReference type="GO" id="GO:0016743">
    <property type="term" value="F:carboxyl- or carbamoyltransferase activity"/>
    <property type="evidence" value="ECO:0007669"/>
    <property type="project" value="UniProtKB-UniRule"/>
</dbReference>
<sequence length="777" mass="86730">MKEAENRMRIRIYGIVQGVGFRPFIRKLALRFRITGTVCNRGSYVEIYARGERLSEFLEAIPKEAPARSAILKIKTTVPEESDYPPGSEDFEIIESAKEEGMVFVSPDIATCPDCERELFDPTNRRYLHPFINCTACGPRLTILDSMPYDRVRTSMGEFPMCEDCNREYTDIRSRRYHAQPICCNDCGPELYLLKGPETGKDALIQVRNLIRRGGIVAIKGIGGFHLCCDGSNDEAVGRLRRLKNRPFKPFAVMMRDMETVRRECEVPEGAEELMTGPQKPILLLAKKKTHEAGASVLSEALAPGNPNIGVMLPYTPVHMLLFRYPEEENSQEPAMPEVLVMTSGNPSGAPICMTDAEAEKYLAPMCDEILSNPRKIRIRADDSVMSFYRNKPYMIRRSRGYAPMPTVLPQEYHHSVLGIGGELKNTFGLLRGDMNYMSPYIGDMADVRSVEALELAEERLERLLEITPEAVVCDLHPKYNTGEVARKLAEEKGIPCMEVQHHYAHVLSCMAENEWDSPVIGVSFDGTGFGTDGTIWGGEFLLSDYDGFRRKGSIQPFLHAGGDLASKEGWRIAAAMLEPDAAEQLNLGSPKERAAIRFMLGNRVNVVESTSAGRLFDGVSAILGCKERNSFEGEMSMQLQFAAEQAEAPEIYDGPLISEKEDFFYLETVRLVREIARGRLSGKDVGALARMFHEVLSQMVLEGCRHIRRENGISTAALTGGVFQNTLLLELCRNKLEHDGFRVLTHSLVPPNDGGIALGQAVYGARKLEKEDSRCV</sequence>
<feature type="active site" evidence="11">
    <location>
        <position position="22"/>
    </location>
</feature>
<protein>
    <recommendedName>
        <fullName evidence="10">Carbamoyltransferase</fullName>
        <ecNumber evidence="10">6.2.-.-</ecNumber>
    </recommendedName>
</protein>